<dbReference type="Pfam" id="PF13561">
    <property type="entry name" value="adh_short_C2"/>
    <property type="match status" value="1"/>
</dbReference>
<evidence type="ECO:0000313" key="3">
    <source>
        <dbReference type="Proteomes" id="UP000054558"/>
    </source>
</evidence>
<dbReference type="AlphaFoldDB" id="A0A1Y1IS18"/>
<dbReference type="InterPro" id="IPR036291">
    <property type="entry name" value="NAD(P)-bd_dom_sf"/>
</dbReference>
<dbReference type="PRINTS" id="PR00081">
    <property type="entry name" value="GDHRDH"/>
</dbReference>
<reference evidence="2 3" key="1">
    <citation type="journal article" date="2014" name="Nat. Commun.">
        <title>Klebsormidium flaccidum genome reveals primary factors for plant terrestrial adaptation.</title>
        <authorList>
            <person name="Hori K."/>
            <person name="Maruyama F."/>
            <person name="Fujisawa T."/>
            <person name="Togashi T."/>
            <person name="Yamamoto N."/>
            <person name="Seo M."/>
            <person name="Sato S."/>
            <person name="Yamada T."/>
            <person name="Mori H."/>
            <person name="Tajima N."/>
            <person name="Moriyama T."/>
            <person name="Ikeuchi M."/>
            <person name="Watanabe M."/>
            <person name="Wada H."/>
            <person name="Kobayashi K."/>
            <person name="Saito M."/>
            <person name="Masuda T."/>
            <person name="Sasaki-Sekimoto Y."/>
            <person name="Mashiguchi K."/>
            <person name="Awai K."/>
            <person name="Shimojima M."/>
            <person name="Masuda S."/>
            <person name="Iwai M."/>
            <person name="Nobusawa T."/>
            <person name="Narise T."/>
            <person name="Kondo S."/>
            <person name="Saito H."/>
            <person name="Sato R."/>
            <person name="Murakawa M."/>
            <person name="Ihara Y."/>
            <person name="Oshima-Yamada Y."/>
            <person name="Ohtaka K."/>
            <person name="Satoh M."/>
            <person name="Sonobe K."/>
            <person name="Ishii M."/>
            <person name="Ohtani R."/>
            <person name="Kanamori-Sato M."/>
            <person name="Honoki R."/>
            <person name="Miyazaki D."/>
            <person name="Mochizuki H."/>
            <person name="Umetsu J."/>
            <person name="Higashi K."/>
            <person name="Shibata D."/>
            <person name="Kamiya Y."/>
            <person name="Sato N."/>
            <person name="Nakamura Y."/>
            <person name="Tabata S."/>
            <person name="Ida S."/>
            <person name="Kurokawa K."/>
            <person name="Ohta H."/>
        </authorList>
    </citation>
    <scope>NUCLEOTIDE SEQUENCE [LARGE SCALE GENOMIC DNA]</scope>
    <source>
        <strain evidence="2 3">NIES-2285</strain>
    </source>
</reference>
<dbReference type="InterPro" id="IPR045000">
    <property type="entry name" value="TR"/>
</dbReference>
<proteinExistence type="predicted"/>
<name>A0A1Y1IS18_KLENI</name>
<dbReference type="FunFam" id="3.40.50.720:FF:000084">
    <property type="entry name" value="Short-chain dehydrogenase reductase"/>
    <property type="match status" value="1"/>
</dbReference>
<dbReference type="Gene3D" id="3.40.50.720">
    <property type="entry name" value="NAD(P)-binding Rossmann-like Domain"/>
    <property type="match status" value="1"/>
</dbReference>
<accession>A0A1Y1IS18</accession>
<dbReference type="InterPro" id="IPR020904">
    <property type="entry name" value="Sc_DH/Rdtase_CS"/>
</dbReference>
<dbReference type="STRING" id="105231.A0A1Y1IS18"/>
<dbReference type="OrthoDB" id="417891at2759"/>
<dbReference type="SUPFAM" id="SSF51735">
    <property type="entry name" value="NAD(P)-binding Rossmann-fold domains"/>
    <property type="match status" value="1"/>
</dbReference>
<gene>
    <name evidence="2" type="ORF">KFL_007040055</name>
</gene>
<sequence length="269" mass="28661">MATTGALGRWSLKGKLAVCTGGTRGLGRAIVEELASLGASVYTCARSEEDLKTALTAWQAQGFDVSGTPCDVSTSEGRKELLQGVEAAFKGKLDILVNNVGTNIRNPTEKFTEADYTKIMSTNLESAFFITQQAYPLLKASGNASVVMVSSIAGVVAIRTGSIYAMTKGAMNQLTRSLSQEWARDGIRVNAVAPWYFNTELAQQVLKDEEFKAQVVKRTPLGRVGEPSELAGTVAFLCLPGSSFITGQVISVDGGFSVNGCDWGGWPRD</sequence>
<evidence type="ECO:0000313" key="2">
    <source>
        <dbReference type="EMBL" id="GAQ90938.1"/>
    </source>
</evidence>
<dbReference type="GO" id="GO:0016491">
    <property type="term" value="F:oxidoreductase activity"/>
    <property type="evidence" value="ECO:0007669"/>
    <property type="project" value="UniProtKB-KW"/>
</dbReference>
<dbReference type="EMBL" id="DF237653">
    <property type="protein sequence ID" value="GAQ90938.1"/>
    <property type="molecule type" value="Genomic_DNA"/>
</dbReference>
<dbReference type="PRINTS" id="PR00080">
    <property type="entry name" value="SDRFAMILY"/>
</dbReference>
<evidence type="ECO:0000256" key="1">
    <source>
        <dbReference type="ARBA" id="ARBA00023002"/>
    </source>
</evidence>
<dbReference type="OMA" id="NSLACGP"/>
<dbReference type="PROSITE" id="PS00061">
    <property type="entry name" value="ADH_SHORT"/>
    <property type="match status" value="1"/>
</dbReference>
<evidence type="ECO:0008006" key="4">
    <source>
        <dbReference type="Google" id="ProtNLM"/>
    </source>
</evidence>
<keyword evidence="3" id="KW-1185">Reference proteome</keyword>
<keyword evidence="1" id="KW-0560">Oxidoreductase</keyword>
<dbReference type="Proteomes" id="UP000054558">
    <property type="component" value="Unassembled WGS sequence"/>
</dbReference>
<dbReference type="PANTHER" id="PTHR42898:SF6">
    <property type="entry name" value="NADP-DEPENDENT MANNITOL DEHYDROGENASE"/>
    <property type="match status" value="1"/>
</dbReference>
<organism evidence="2 3">
    <name type="scientific">Klebsormidium nitens</name>
    <name type="common">Green alga</name>
    <name type="synonym">Ulothrix nitens</name>
    <dbReference type="NCBI Taxonomy" id="105231"/>
    <lineage>
        <taxon>Eukaryota</taxon>
        <taxon>Viridiplantae</taxon>
        <taxon>Streptophyta</taxon>
        <taxon>Klebsormidiophyceae</taxon>
        <taxon>Klebsormidiales</taxon>
        <taxon>Klebsormidiaceae</taxon>
        <taxon>Klebsormidium</taxon>
    </lineage>
</organism>
<dbReference type="PANTHER" id="PTHR42898">
    <property type="entry name" value="TROPINONE REDUCTASE"/>
    <property type="match status" value="1"/>
</dbReference>
<dbReference type="InterPro" id="IPR002347">
    <property type="entry name" value="SDR_fam"/>
</dbReference>
<protein>
    <recommendedName>
        <fullName evidence="4">Tropinone reductase</fullName>
    </recommendedName>
</protein>